<evidence type="ECO:0000313" key="1">
    <source>
        <dbReference type="EMBL" id="BBO93225.1"/>
    </source>
</evidence>
<keyword evidence="2" id="KW-1185">Reference proteome</keyword>
<dbReference type="AlphaFoldDB" id="A0A5K8AKH7"/>
<proteinExistence type="predicted"/>
<evidence type="ECO:0000313" key="2">
    <source>
        <dbReference type="Proteomes" id="UP000422108"/>
    </source>
</evidence>
<accession>A0A5K8AKH7</accession>
<name>A0A5K8AKH7_9BACT</name>
<gene>
    <name evidence="1" type="ORF">DSCOOX_64050</name>
</gene>
<sequence length="83" mass="9808">MRLDKQNPMLSVIENRRQRGPYQYRYIKFPLTCFSFRFVDYTIVSVIGPDARYRRIIKRLLGVVLSTGYINKIKSLETGDISM</sequence>
<dbReference type="EMBL" id="AP021879">
    <property type="protein sequence ID" value="BBO93225.1"/>
    <property type="molecule type" value="Genomic_DNA"/>
</dbReference>
<dbReference type="Proteomes" id="UP000422108">
    <property type="component" value="Chromosome"/>
</dbReference>
<reference evidence="1 2" key="1">
    <citation type="submission" date="2019-11" db="EMBL/GenBank/DDBJ databases">
        <title>Comparative genomics of hydrocarbon-degrading Desulfosarcina strains.</title>
        <authorList>
            <person name="Watanabe M."/>
            <person name="Kojima H."/>
            <person name="Fukui M."/>
        </authorList>
    </citation>
    <scope>NUCLEOTIDE SEQUENCE [LARGE SCALE GENOMIC DNA]</scope>
    <source>
        <strain evidence="2">oXyS1</strain>
    </source>
</reference>
<protein>
    <submittedName>
        <fullName evidence="1">Uncharacterized protein</fullName>
    </submittedName>
</protein>
<organism evidence="1 2">
    <name type="scientific">Desulfosarcina ovata subsp. ovata</name>
    <dbReference type="NCBI Taxonomy" id="2752305"/>
    <lineage>
        <taxon>Bacteria</taxon>
        <taxon>Pseudomonadati</taxon>
        <taxon>Thermodesulfobacteriota</taxon>
        <taxon>Desulfobacteria</taxon>
        <taxon>Desulfobacterales</taxon>
        <taxon>Desulfosarcinaceae</taxon>
        <taxon>Desulfosarcina</taxon>
    </lineage>
</organism>